<name>A0A8H4ZWL6_9HYPO</name>
<proteinExistence type="predicted"/>
<evidence type="ECO:0000313" key="1">
    <source>
        <dbReference type="EMBL" id="KAF5253825.1"/>
    </source>
</evidence>
<sequence length="338" mass="37945">MARIMGGDEDVIRTFRNDLIKADEILLGRGKDEQGEPIERFEGVGKLFEGVLPQLDAFFATQNNADVVLPMVLEIIKAQHLVEEQGEGKWLQPLEVILGEALCNQISEDFLQGLSGTFLSIICQEHKPQRPLNIEDRPAIPLPRPHLEVIIGEIETRGDFTHEAWVECLAALESLRSEDEPNVFQVLDTVNDAYREVVGDLKEIVELQQDVNEDISVLIRPELDVMNEDTANELMYQVIEDFRKTLVEADKTLVGIATDENGEAVPRHMGVVKLHEVLAHLGTFLESQRNAGIVFMTILEIVKLQQLVEDKGEGKWLQPLKETLGDALYEQIVQAGVI</sequence>
<keyword evidence="2" id="KW-1185">Reference proteome</keyword>
<comment type="caution">
    <text evidence="1">The sequence shown here is derived from an EMBL/GenBank/DDBJ whole genome shotgun (WGS) entry which is preliminary data.</text>
</comment>
<dbReference type="AlphaFoldDB" id="A0A8H4ZWL6"/>
<dbReference type="EMBL" id="JABEVY010000031">
    <property type="protein sequence ID" value="KAF5253825.1"/>
    <property type="molecule type" value="Genomic_DNA"/>
</dbReference>
<accession>A0A8H4ZWL6</accession>
<gene>
    <name evidence="1" type="ORF">FANTH_1286</name>
</gene>
<organism evidence="1 2">
    <name type="scientific">Fusarium anthophilum</name>
    <dbReference type="NCBI Taxonomy" id="48485"/>
    <lineage>
        <taxon>Eukaryota</taxon>
        <taxon>Fungi</taxon>
        <taxon>Dikarya</taxon>
        <taxon>Ascomycota</taxon>
        <taxon>Pezizomycotina</taxon>
        <taxon>Sordariomycetes</taxon>
        <taxon>Hypocreomycetidae</taxon>
        <taxon>Hypocreales</taxon>
        <taxon>Nectriaceae</taxon>
        <taxon>Fusarium</taxon>
        <taxon>Fusarium fujikuroi species complex</taxon>
    </lineage>
</organism>
<reference evidence="1 2" key="1">
    <citation type="journal article" date="2020" name="BMC Genomics">
        <title>Correction to: Identification and distribution of gene clusters required for synthesis of sphingolipid metabolism inhibitors in diverse species of the filamentous fungus Fusarium.</title>
        <authorList>
            <person name="Kim H.S."/>
            <person name="Lohmar J.M."/>
            <person name="Busman M."/>
            <person name="Brown D.W."/>
            <person name="Naumann T.A."/>
            <person name="Divon H.H."/>
            <person name="Lysoe E."/>
            <person name="Uhlig S."/>
            <person name="Proctor R.H."/>
        </authorList>
    </citation>
    <scope>NUCLEOTIDE SEQUENCE [LARGE SCALE GENOMIC DNA]</scope>
    <source>
        <strain evidence="1 2">NRRL 25214</strain>
    </source>
</reference>
<protein>
    <submittedName>
        <fullName evidence="1">Uncharacterized protein</fullName>
    </submittedName>
</protein>
<dbReference type="Proteomes" id="UP000573603">
    <property type="component" value="Unassembled WGS sequence"/>
</dbReference>
<evidence type="ECO:0000313" key="2">
    <source>
        <dbReference type="Proteomes" id="UP000573603"/>
    </source>
</evidence>